<organism evidence="1 2">
    <name type="scientific">Ottowia flava</name>
    <dbReference type="NCBI Taxonomy" id="2675430"/>
    <lineage>
        <taxon>Bacteria</taxon>
        <taxon>Pseudomonadati</taxon>
        <taxon>Pseudomonadota</taxon>
        <taxon>Betaproteobacteria</taxon>
        <taxon>Burkholderiales</taxon>
        <taxon>Comamonadaceae</taxon>
        <taxon>Ottowia</taxon>
    </lineage>
</organism>
<accession>A0ABW4KS46</accession>
<keyword evidence="1" id="KW-0378">Hydrolase</keyword>
<keyword evidence="2" id="KW-1185">Reference proteome</keyword>
<proteinExistence type="predicted"/>
<name>A0ABW4KS46_9BURK</name>
<dbReference type="PANTHER" id="PTHR11803">
    <property type="entry name" value="2-IMINOBUTANOATE/2-IMINOPROPANOATE DEAMINASE RIDA"/>
    <property type="match status" value="1"/>
</dbReference>
<dbReference type="Pfam" id="PF01042">
    <property type="entry name" value="Ribonuc_L-PSP"/>
    <property type="match status" value="1"/>
</dbReference>
<dbReference type="SUPFAM" id="SSF55298">
    <property type="entry name" value="YjgF-like"/>
    <property type="match status" value="1"/>
</dbReference>
<dbReference type="InterPro" id="IPR006175">
    <property type="entry name" value="YjgF/YER057c/UK114"/>
</dbReference>
<dbReference type="GO" id="GO:0016787">
    <property type="term" value="F:hydrolase activity"/>
    <property type="evidence" value="ECO:0007669"/>
    <property type="project" value="UniProtKB-KW"/>
</dbReference>
<evidence type="ECO:0000313" key="2">
    <source>
        <dbReference type="Proteomes" id="UP001597304"/>
    </source>
</evidence>
<dbReference type="Gene3D" id="3.30.1330.40">
    <property type="entry name" value="RutC-like"/>
    <property type="match status" value="1"/>
</dbReference>
<dbReference type="RefSeq" id="WP_147911805.1">
    <property type="nucleotide sequence ID" value="NZ_JBHUEJ010000015.1"/>
</dbReference>
<gene>
    <name evidence="1" type="ORF">ACFSF0_05410</name>
</gene>
<reference evidence="2" key="1">
    <citation type="journal article" date="2019" name="Int. J. Syst. Evol. Microbiol.">
        <title>The Global Catalogue of Microorganisms (GCM) 10K type strain sequencing project: providing services to taxonomists for standard genome sequencing and annotation.</title>
        <authorList>
            <consortium name="The Broad Institute Genomics Platform"/>
            <consortium name="The Broad Institute Genome Sequencing Center for Infectious Disease"/>
            <person name="Wu L."/>
            <person name="Ma J."/>
        </authorList>
    </citation>
    <scope>NUCLEOTIDE SEQUENCE [LARGE SCALE GENOMIC DNA]</scope>
    <source>
        <strain evidence="2">LMG 29247</strain>
    </source>
</reference>
<dbReference type="InterPro" id="IPR035959">
    <property type="entry name" value="RutC-like_sf"/>
</dbReference>
<dbReference type="EMBL" id="JBHUEJ010000015">
    <property type="protein sequence ID" value="MFD1710031.1"/>
    <property type="molecule type" value="Genomic_DNA"/>
</dbReference>
<protein>
    <submittedName>
        <fullName evidence="1">RidA family protein</fullName>
        <ecNumber evidence="1">3.5.-.-</ecNumber>
    </submittedName>
</protein>
<dbReference type="PANTHER" id="PTHR11803:SF44">
    <property type="entry name" value="RUTC FAMILY PROTEIN YJGH"/>
    <property type="match status" value="1"/>
</dbReference>
<dbReference type="CDD" id="cd00448">
    <property type="entry name" value="YjgF_YER057c_UK114_family"/>
    <property type="match status" value="1"/>
</dbReference>
<sequence length="127" mass="13514">MKTQAINAPDAPAVAGGYAQALQVEGVQRWLFVSGQIPETPEGDIPEGFEAQAALAWRNVMAQLRAAGMDASHLVKVTTFLASREHTLANRVARQQALGAHAPALTVIITGIFDSRWLLEIEAIAAA</sequence>
<dbReference type="Proteomes" id="UP001597304">
    <property type="component" value="Unassembled WGS sequence"/>
</dbReference>
<dbReference type="EC" id="3.5.-.-" evidence="1"/>
<evidence type="ECO:0000313" key="1">
    <source>
        <dbReference type="EMBL" id="MFD1710031.1"/>
    </source>
</evidence>
<comment type="caution">
    <text evidence="1">The sequence shown here is derived from an EMBL/GenBank/DDBJ whole genome shotgun (WGS) entry which is preliminary data.</text>
</comment>